<comment type="caution">
    <text evidence="3">The sequence shown here is derived from an EMBL/GenBank/DDBJ whole genome shotgun (WGS) entry which is preliminary data.</text>
</comment>
<evidence type="ECO:0000256" key="1">
    <source>
        <dbReference type="SAM" id="Phobius"/>
    </source>
</evidence>
<dbReference type="NCBIfam" id="TIGR02595">
    <property type="entry name" value="PEP_CTERM"/>
    <property type="match status" value="1"/>
</dbReference>
<feature type="domain" description="Ice-binding protein C-terminal" evidence="2">
    <location>
        <begin position="211"/>
        <end position="235"/>
    </location>
</feature>
<keyword evidence="1" id="KW-0472">Membrane</keyword>
<keyword evidence="4" id="KW-1185">Reference proteome</keyword>
<evidence type="ECO:0000313" key="4">
    <source>
        <dbReference type="Proteomes" id="UP000234845"/>
    </source>
</evidence>
<keyword evidence="1" id="KW-0812">Transmembrane</keyword>
<dbReference type="EMBL" id="PKLZ01000024">
    <property type="protein sequence ID" value="PLW80951.1"/>
    <property type="molecule type" value="Genomic_DNA"/>
</dbReference>
<sequence>MLCVLSYKFDSGETMKTDLKNVIAGCALFACSSVAFAAPIIWTPAQNTSAASDVATVGSLVEAVNANTTSTGSITVNTVEFANVNNLLGDSFAGALSGASVADVDYASLLNSFNYGGGISTSLVLADGLLSNGADYLVQVWFTDLRSAYSGRVMTYGDGGTVNLNGSSGDLGQFALGSFTADGNSQSLALASNGFKNTHITGYQVRQVTRDVPEPSSLLLMGLGLFGLRLIARRR</sequence>
<feature type="transmembrane region" description="Helical" evidence="1">
    <location>
        <begin position="21"/>
        <end position="42"/>
    </location>
</feature>
<keyword evidence="1" id="KW-1133">Transmembrane helix</keyword>
<proteinExistence type="predicted"/>
<dbReference type="AlphaFoldDB" id="A0A2N5XXT2"/>
<evidence type="ECO:0000313" key="3">
    <source>
        <dbReference type="EMBL" id="PLW80951.1"/>
    </source>
</evidence>
<dbReference type="InterPro" id="IPR013424">
    <property type="entry name" value="Ice-binding_C"/>
</dbReference>
<name>A0A2N5XXT2_9GAMM</name>
<gene>
    <name evidence="3" type="ORF">CWI75_18155</name>
</gene>
<organism evidence="3 4">
    <name type="scientific">Kineobactrum sediminis</name>
    <dbReference type="NCBI Taxonomy" id="1905677"/>
    <lineage>
        <taxon>Bacteria</taxon>
        <taxon>Pseudomonadati</taxon>
        <taxon>Pseudomonadota</taxon>
        <taxon>Gammaproteobacteria</taxon>
        <taxon>Cellvibrionales</taxon>
        <taxon>Halieaceae</taxon>
        <taxon>Kineobactrum</taxon>
    </lineage>
</organism>
<dbReference type="Pfam" id="PF07589">
    <property type="entry name" value="PEP-CTERM"/>
    <property type="match status" value="1"/>
</dbReference>
<reference evidence="4" key="1">
    <citation type="submission" date="2017-11" db="EMBL/GenBank/DDBJ databases">
        <title>The draft genome sequence of Chromatocurvus sp. F02.</title>
        <authorList>
            <person name="Du Z.-J."/>
            <person name="Chang Y.-Q."/>
        </authorList>
    </citation>
    <scope>NUCLEOTIDE SEQUENCE [LARGE SCALE GENOMIC DNA]</scope>
    <source>
        <strain evidence="4">F02</strain>
    </source>
</reference>
<protein>
    <recommendedName>
        <fullName evidence="2">Ice-binding protein C-terminal domain-containing protein</fullName>
    </recommendedName>
</protein>
<dbReference type="Proteomes" id="UP000234845">
    <property type="component" value="Unassembled WGS sequence"/>
</dbReference>
<accession>A0A2N5XXT2</accession>
<evidence type="ECO:0000259" key="2">
    <source>
        <dbReference type="Pfam" id="PF07589"/>
    </source>
</evidence>